<accession>A0A1I1VHX0</accession>
<dbReference type="SUPFAM" id="SSF103196">
    <property type="entry name" value="Roadblock/LC7 domain"/>
    <property type="match status" value="1"/>
</dbReference>
<dbReference type="STRING" id="910347.SAMN05421773_13215"/>
<reference evidence="2 3" key="1">
    <citation type="submission" date="2016-10" db="EMBL/GenBank/DDBJ databases">
        <authorList>
            <person name="de Groot N.N."/>
        </authorList>
    </citation>
    <scope>NUCLEOTIDE SEQUENCE [LARGE SCALE GENOMIC DNA]</scope>
    <source>
        <strain evidence="2 3">CGMCC 4.5739</strain>
    </source>
</reference>
<organism evidence="2 3">
    <name type="scientific">Streptomyces aidingensis</name>
    <dbReference type="NCBI Taxonomy" id="910347"/>
    <lineage>
        <taxon>Bacteria</taxon>
        <taxon>Bacillati</taxon>
        <taxon>Actinomycetota</taxon>
        <taxon>Actinomycetes</taxon>
        <taxon>Kitasatosporales</taxon>
        <taxon>Streptomycetaceae</taxon>
        <taxon>Streptomyces</taxon>
    </lineage>
</organism>
<evidence type="ECO:0000313" key="3">
    <source>
        <dbReference type="Proteomes" id="UP000199207"/>
    </source>
</evidence>
<dbReference type="InterPro" id="IPR053141">
    <property type="entry name" value="Mycobact_SerProt_Inhib_Rv3364c"/>
</dbReference>
<name>A0A1I1VHX0_9ACTN</name>
<sequence>MTKPVRDDAWMLQEVMELPETVGALLISADGLVRAQTRSLGKDAADRIAAALSGLRSTAVSMGGMLPQPPVLRQTLLDFDTGFVLAIDAGEGTYLCAAATRTADVEQVGFRMHEVVAAMGREMVSAPRRDGGTAA</sequence>
<protein>
    <submittedName>
        <fullName evidence="2">Predicted regulator of Ras-like GTPase activity, Roadblock/LC7/MglB family</fullName>
    </submittedName>
</protein>
<gene>
    <name evidence="2" type="ORF">SAMN05421773_13215</name>
</gene>
<dbReference type="RefSeq" id="WP_093841765.1">
    <property type="nucleotide sequence ID" value="NZ_FOLM01000032.1"/>
</dbReference>
<dbReference type="PANTHER" id="PTHR36222:SF1">
    <property type="entry name" value="SERINE PROTEASE INHIBITOR RV3364C"/>
    <property type="match status" value="1"/>
</dbReference>
<evidence type="ECO:0000259" key="1">
    <source>
        <dbReference type="SMART" id="SM00960"/>
    </source>
</evidence>
<dbReference type="Pfam" id="PF03259">
    <property type="entry name" value="Robl_LC7"/>
    <property type="match status" value="1"/>
</dbReference>
<feature type="domain" description="Roadblock/LAMTOR2" evidence="1">
    <location>
        <begin position="9"/>
        <end position="99"/>
    </location>
</feature>
<dbReference type="PANTHER" id="PTHR36222">
    <property type="entry name" value="SERINE PROTEASE INHIBITOR RV3364C"/>
    <property type="match status" value="1"/>
</dbReference>
<dbReference type="OrthoDB" id="4568655at2"/>
<dbReference type="Gene3D" id="3.30.450.30">
    <property type="entry name" value="Dynein light chain 2a, cytoplasmic"/>
    <property type="match status" value="1"/>
</dbReference>
<dbReference type="Proteomes" id="UP000199207">
    <property type="component" value="Unassembled WGS sequence"/>
</dbReference>
<dbReference type="InterPro" id="IPR004942">
    <property type="entry name" value="Roadblock/LAMTOR2_dom"/>
</dbReference>
<dbReference type="AlphaFoldDB" id="A0A1I1VHX0"/>
<keyword evidence="3" id="KW-1185">Reference proteome</keyword>
<dbReference type="SMART" id="SM00960">
    <property type="entry name" value="Robl_LC7"/>
    <property type="match status" value="1"/>
</dbReference>
<evidence type="ECO:0000313" key="2">
    <source>
        <dbReference type="EMBL" id="SFD80070.1"/>
    </source>
</evidence>
<dbReference type="EMBL" id="FOLM01000032">
    <property type="protein sequence ID" value="SFD80070.1"/>
    <property type="molecule type" value="Genomic_DNA"/>
</dbReference>
<proteinExistence type="predicted"/>